<evidence type="ECO:0000256" key="7">
    <source>
        <dbReference type="SAM" id="MobiDB-lite"/>
    </source>
</evidence>
<feature type="domain" description="DNA polymerase alpha subunit B OB" evidence="9">
    <location>
        <begin position="212"/>
        <end position="320"/>
    </location>
</feature>
<dbReference type="Pfam" id="PF04042">
    <property type="entry name" value="DNA_pol_E_B"/>
    <property type="match status" value="1"/>
</dbReference>
<protein>
    <recommendedName>
        <fullName evidence="3 6">DNA polymerase alpha subunit B</fullName>
    </recommendedName>
</protein>
<dbReference type="PANTHER" id="PTHR23061:SF12">
    <property type="entry name" value="DNA POLYMERASE ALPHA SUBUNIT B"/>
    <property type="match status" value="1"/>
</dbReference>
<keyword evidence="5 6" id="KW-0539">Nucleus</keyword>
<keyword evidence="11" id="KW-1185">Reference proteome</keyword>
<proteinExistence type="inferred from homology"/>
<dbReference type="PANTHER" id="PTHR23061">
    <property type="entry name" value="DNA POLYMERASE 2 ALPHA 70 KDA SUBUNIT"/>
    <property type="match status" value="1"/>
</dbReference>
<evidence type="ECO:0000256" key="5">
    <source>
        <dbReference type="ARBA" id="ARBA00023242"/>
    </source>
</evidence>
<reference evidence="10 11" key="1">
    <citation type="submission" date="2016-03" db="EMBL/GenBank/DDBJ databases">
        <title>How can Kluyveromyces marxianus grow so fast - potential evolutionary course in Saccharomyces Complex revealed by comparative genomics.</title>
        <authorList>
            <person name="Mo W."/>
            <person name="Lu W."/>
            <person name="Yang X."/>
            <person name="Qi J."/>
            <person name="Lv H."/>
        </authorList>
    </citation>
    <scope>NUCLEOTIDE SEQUENCE [LARGE SCALE GENOMIC DNA]</scope>
    <source>
        <strain evidence="10 11">FIM1</strain>
    </source>
</reference>
<dbReference type="InterPro" id="IPR016722">
    <property type="entry name" value="DNA_pol_alpha_bsu"/>
</dbReference>
<evidence type="ECO:0000256" key="1">
    <source>
        <dbReference type="ARBA" id="ARBA00004123"/>
    </source>
</evidence>
<name>A0ABX6F1L1_KLUMA</name>
<organism evidence="10 11">
    <name type="scientific">Kluyveromyces marxianus</name>
    <name type="common">Yeast</name>
    <name type="synonym">Candida kefyr</name>
    <dbReference type="NCBI Taxonomy" id="4911"/>
    <lineage>
        <taxon>Eukaryota</taxon>
        <taxon>Fungi</taxon>
        <taxon>Dikarya</taxon>
        <taxon>Ascomycota</taxon>
        <taxon>Saccharomycotina</taxon>
        <taxon>Saccharomycetes</taxon>
        <taxon>Saccharomycetales</taxon>
        <taxon>Saccharomycetaceae</taxon>
        <taxon>Kluyveromyces</taxon>
    </lineage>
</organism>
<dbReference type="EMBL" id="CP015061">
    <property type="protein sequence ID" value="QGN18326.1"/>
    <property type="molecule type" value="Genomic_DNA"/>
</dbReference>
<keyword evidence="4 6" id="KW-0235">DNA replication</keyword>
<accession>A0ABX6F1L1</accession>
<feature type="region of interest" description="Disordered" evidence="7">
    <location>
        <begin position="121"/>
        <end position="144"/>
    </location>
</feature>
<sequence>MTIENDLVVKFGSAANSQDTISTLQHYMKIYDLSVDDLYIKWEQFSYHNKDKYAANSFSEPVLHEFKSYMQQQMEKKVSASITSSSSVTPSIKKPKLLVPNANSPSMFGLAIPNTPTLKKRRIETGGTPTEAPKSSPSGITELPLSATKTPANLKAATEADKCLVTLNVDNVPKSEGIDLEEGSSKVKIAPFYDAKKYKFRTMRQSLLDTADVLDEQIDIFTEVVQKHYNLKPSDIGDPTYQQQSEIYTVGRIVPDAVNADGPLNIDSLALETSRSTGIGRRIRLNFEKLQDVSVFPGQIIALRGKNANGEYFVIEEILKIPYLNSPVSDPETIQDAQMSLDNRSMKVVVTSGPYTSANDLDYTNLQDFVTRINTTIKPHVLIMFGPFLDITHKLVSTGQIPEFSGLKQQPRTLDEIFAKVIAPILKQIDSRIQVILVPSTKDVVSKHAAYPQDSLDRRSLSLPKNFKCFTNPSTFQLNEIFFGCSNNDIYKDLREVTKGGNVFQRNRFDRVSEHILEQRRYYPVFPGGIKTRKIEDKNGKPVFEHISGADLDIPYLGLTEFIGDIIPDVILIPSELTHFARVVQNVIMINPGAFVRPNGGRGTYVEMSIEAPDMENEKMTRIDDVYLHCLWKRSRIDILTA</sequence>
<comment type="subcellular location">
    <subcellularLocation>
        <location evidence="1 6">Nucleus</location>
    </subcellularLocation>
</comment>
<dbReference type="PIRSF" id="PIRSF018300">
    <property type="entry name" value="DNA_pol_alph_2"/>
    <property type="match status" value="1"/>
</dbReference>
<dbReference type="InterPro" id="IPR007185">
    <property type="entry name" value="DNA_pol_a/d/e_bsu"/>
</dbReference>
<evidence type="ECO:0000256" key="3">
    <source>
        <dbReference type="ARBA" id="ARBA00018596"/>
    </source>
</evidence>
<comment type="function">
    <text evidence="6">Accessory subunit of the DNA polymerase alpha complex (also known as the alpha DNA polymerase-primase complex) which plays an essential role in the initiation of DNA synthesis.</text>
</comment>
<evidence type="ECO:0000313" key="11">
    <source>
        <dbReference type="Proteomes" id="UP000422736"/>
    </source>
</evidence>
<dbReference type="Gene3D" id="3.60.21.60">
    <property type="match status" value="2"/>
</dbReference>
<comment type="similarity">
    <text evidence="2 6">Belongs to the DNA polymerase alpha subunit B family.</text>
</comment>
<dbReference type="Pfam" id="PF22062">
    <property type="entry name" value="OB_DPOA2"/>
    <property type="match status" value="1"/>
</dbReference>
<dbReference type="Proteomes" id="UP000422736">
    <property type="component" value="Chromosome 7"/>
</dbReference>
<evidence type="ECO:0000256" key="6">
    <source>
        <dbReference type="PIRNR" id="PIRNR018300"/>
    </source>
</evidence>
<feature type="domain" description="DNA polymerase alpha/delta/epsilon subunit B" evidence="8">
    <location>
        <begin position="348"/>
        <end position="581"/>
    </location>
</feature>
<reference evidence="10 11" key="2">
    <citation type="submission" date="2019-11" db="EMBL/GenBank/DDBJ databases">
        <authorList>
            <person name="Lu H."/>
        </authorList>
    </citation>
    <scope>NUCLEOTIDE SEQUENCE [LARGE SCALE GENOMIC DNA]</scope>
    <source>
        <strain evidence="10 11">FIM1</strain>
    </source>
</reference>
<evidence type="ECO:0000256" key="2">
    <source>
        <dbReference type="ARBA" id="ARBA00007299"/>
    </source>
</evidence>
<evidence type="ECO:0000256" key="4">
    <source>
        <dbReference type="ARBA" id="ARBA00022705"/>
    </source>
</evidence>
<gene>
    <name evidence="10" type="primary">POL12</name>
    <name evidence="10" type="ORF">FIM1_4652</name>
</gene>
<evidence type="ECO:0000259" key="9">
    <source>
        <dbReference type="Pfam" id="PF22062"/>
    </source>
</evidence>
<dbReference type="InterPro" id="IPR054300">
    <property type="entry name" value="OB_DPOA2"/>
</dbReference>
<evidence type="ECO:0000313" key="10">
    <source>
        <dbReference type="EMBL" id="QGN18326.1"/>
    </source>
</evidence>
<evidence type="ECO:0000259" key="8">
    <source>
        <dbReference type="Pfam" id="PF04042"/>
    </source>
</evidence>